<gene>
    <name evidence="2" type="ORF">Airi02_040000</name>
</gene>
<feature type="region of interest" description="Disordered" evidence="1">
    <location>
        <begin position="1"/>
        <end position="24"/>
    </location>
</feature>
<evidence type="ECO:0000313" key="3">
    <source>
        <dbReference type="Proteomes" id="UP001165074"/>
    </source>
</evidence>
<name>A0A9W6S2J2_9ACTN</name>
<evidence type="ECO:0000313" key="2">
    <source>
        <dbReference type="EMBL" id="GLY86071.1"/>
    </source>
</evidence>
<organism evidence="2 3">
    <name type="scientific">Actinoallomurus iriomotensis</name>
    <dbReference type="NCBI Taxonomy" id="478107"/>
    <lineage>
        <taxon>Bacteria</taxon>
        <taxon>Bacillati</taxon>
        <taxon>Actinomycetota</taxon>
        <taxon>Actinomycetes</taxon>
        <taxon>Streptosporangiales</taxon>
        <taxon>Thermomonosporaceae</taxon>
        <taxon>Actinoallomurus</taxon>
    </lineage>
</organism>
<comment type="caution">
    <text evidence="2">The sequence shown here is derived from an EMBL/GenBank/DDBJ whole genome shotgun (WGS) entry which is preliminary data.</text>
</comment>
<accession>A0A9W6S2J2</accession>
<dbReference type="AlphaFoldDB" id="A0A9W6S2J2"/>
<protein>
    <submittedName>
        <fullName evidence="2">Uncharacterized protein</fullName>
    </submittedName>
</protein>
<evidence type="ECO:0000256" key="1">
    <source>
        <dbReference type="SAM" id="MobiDB-lite"/>
    </source>
</evidence>
<keyword evidence="3" id="KW-1185">Reference proteome</keyword>
<sequence length="97" mass="10470">MSLPEVDYDKEDLPNAGARLPAGGHRRVPRVADWLLKQVSGRLPHKPGAGGSRSLRISHVGGPEPPWCLWLSGLTTRGRKRAPSPRPSDRAACLTCA</sequence>
<proteinExistence type="predicted"/>
<reference evidence="2" key="1">
    <citation type="submission" date="2023-03" db="EMBL/GenBank/DDBJ databases">
        <title>Actinoallomurus iriomotensis NBRC 103684.</title>
        <authorList>
            <person name="Ichikawa N."/>
            <person name="Sato H."/>
            <person name="Tonouchi N."/>
        </authorList>
    </citation>
    <scope>NUCLEOTIDE SEQUENCE</scope>
    <source>
        <strain evidence="2">NBRC 103684</strain>
    </source>
</reference>
<dbReference type="EMBL" id="BSTK01000005">
    <property type="protein sequence ID" value="GLY86071.1"/>
    <property type="molecule type" value="Genomic_DNA"/>
</dbReference>
<dbReference type="Proteomes" id="UP001165074">
    <property type="component" value="Unassembled WGS sequence"/>
</dbReference>
<feature type="region of interest" description="Disordered" evidence="1">
    <location>
        <begin position="77"/>
        <end position="97"/>
    </location>
</feature>
<feature type="compositionally biased region" description="Acidic residues" evidence="1">
    <location>
        <begin position="1"/>
        <end position="10"/>
    </location>
</feature>